<feature type="compositionally biased region" description="Gly residues" evidence="1">
    <location>
        <begin position="1"/>
        <end position="32"/>
    </location>
</feature>
<feature type="compositionally biased region" description="Basic and acidic residues" evidence="1">
    <location>
        <begin position="90"/>
        <end position="101"/>
    </location>
</feature>
<sequence>MPASGTGGNVGSGGTDGAGQRGGTAGTPGDGFIGSNSYRPAGTGDDSTAGNGSPPAGMGNINTANSDANDATGTSPSSPFRFDLSPAGQERQRQLDAESEQRLLTPEENAAHLTFVYGTSLGRWFDRARANLGRMDEDDREVLKFEPLYRASMATLLNGGVLSLDSMVRTYRSTPAYLVAAGARLPDATFQRLNARCREASASVAGFSRCVTGTYTGHMLTKPKLACSVTFTPDGHVSFQVGEQAYPPFRIDYRAAGVDYTSPRGLRQLDLRMTTGWRDRDMFAEANGDDDDDGLMAGDDAGRLGFIAGPASSIGRGAGVAAGAGAGMGAGATIAGAGTGTAANIGAATRKDAWLDDAWQRQWVNLLASSGGYNAVSIALGNTEPSLGPVFSGVCRIEE</sequence>
<protein>
    <submittedName>
        <fullName evidence="2">Uncharacterized protein</fullName>
    </submittedName>
</protein>
<comment type="caution">
    <text evidence="2">The sequence shown here is derived from an EMBL/GenBank/DDBJ whole genome shotgun (WGS) entry which is preliminary data.</text>
</comment>
<feature type="compositionally biased region" description="Polar residues" evidence="1">
    <location>
        <begin position="60"/>
        <end position="78"/>
    </location>
</feature>
<dbReference type="AlphaFoldDB" id="A0A3R8NSL4"/>
<accession>A0A3R8NSL4</accession>
<evidence type="ECO:0000313" key="3">
    <source>
        <dbReference type="Proteomes" id="UP000270261"/>
    </source>
</evidence>
<organism evidence="2 3">
    <name type="scientific">Lautropia dentalis</name>
    <dbReference type="NCBI Taxonomy" id="2490857"/>
    <lineage>
        <taxon>Bacteria</taxon>
        <taxon>Pseudomonadati</taxon>
        <taxon>Pseudomonadota</taxon>
        <taxon>Betaproteobacteria</taxon>
        <taxon>Burkholderiales</taxon>
        <taxon>Burkholderiaceae</taxon>
        <taxon>Lautropia</taxon>
    </lineage>
</organism>
<dbReference type="EMBL" id="RRUE01000001">
    <property type="protein sequence ID" value="RRN44895.1"/>
    <property type="molecule type" value="Genomic_DNA"/>
</dbReference>
<evidence type="ECO:0000313" key="2">
    <source>
        <dbReference type="EMBL" id="RRN44895.1"/>
    </source>
</evidence>
<dbReference type="RefSeq" id="WP_125094327.1">
    <property type="nucleotide sequence ID" value="NZ_RRUE01000001.1"/>
</dbReference>
<proteinExistence type="predicted"/>
<dbReference type="Proteomes" id="UP000270261">
    <property type="component" value="Unassembled WGS sequence"/>
</dbReference>
<name>A0A3R8NSL4_9BURK</name>
<keyword evidence="3" id="KW-1185">Reference proteome</keyword>
<reference evidence="2 3" key="1">
    <citation type="submission" date="2018-11" db="EMBL/GenBank/DDBJ databases">
        <title>Genome sequencing of Lautropia sp. KCOM 2505 (= ChDC F240).</title>
        <authorList>
            <person name="Kook J.-K."/>
            <person name="Park S.-N."/>
            <person name="Lim Y.K."/>
        </authorList>
    </citation>
    <scope>NUCLEOTIDE SEQUENCE [LARGE SCALE GENOMIC DNA]</scope>
    <source>
        <strain evidence="2 3">KCOM 2505</strain>
    </source>
</reference>
<evidence type="ECO:0000256" key="1">
    <source>
        <dbReference type="SAM" id="MobiDB-lite"/>
    </source>
</evidence>
<feature type="region of interest" description="Disordered" evidence="1">
    <location>
        <begin position="1"/>
        <end position="102"/>
    </location>
</feature>
<gene>
    <name evidence="2" type="ORF">EHV23_01020</name>
</gene>